<keyword evidence="5" id="KW-0573">Peptidoglycan synthesis</keyword>
<name>A0A939PBP9_9ACTN</name>
<gene>
    <name evidence="13" type="ORF">J4573_00350</name>
</gene>
<dbReference type="EMBL" id="JAGEOJ010000001">
    <property type="protein sequence ID" value="MBO2445531.1"/>
    <property type="molecule type" value="Genomic_DNA"/>
</dbReference>
<proteinExistence type="inferred from homology"/>
<keyword evidence="13" id="KW-0645">Protease</keyword>
<evidence type="ECO:0000256" key="11">
    <source>
        <dbReference type="SAM" id="Phobius"/>
    </source>
</evidence>
<accession>A0A939PBP9</accession>
<dbReference type="GO" id="GO:0008360">
    <property type="term" value="P:regulation of cell shape"/>
    <property type="evidence" value="ECO:0007669"/>
    <property type="project" value="UniProtKB-KW"/>
</dbReference>
<evidence type="ECO:0000259" key="12">
    <source>
        <dbReference type="Pfam" id="PF00768"/>
    </source>
</evidence>
<dbReference type="Pfam" id="PF00768">
    <property type="entry name" value="Peptidase_S11"/>
    <property type="match status" value="1"/>
</dbReference>
<keyword evidence="2" id="KW-0732">Signal</keyword>
<evidence type="ECO:0000256" key="4">
    <source>
        <dbReference type="ARBA" id="ARBA00022960"/>
    </source>
</evidence>
<evidence type="ECO:0000256" key="6">
    <source>
        <dbReference type="ARBA" id="ARBA00023316"/>
    </source>
</evidence>
<comment type="similarity">
    <text evidence="1 9">Belongs to the peptidase S11 family.</text>
</comment>
<dbReference type="InterPro" id="IPR001967">
    <property type="entry name" value="Peptidase_S11_N"/>
</dbReference>
<keyword evidence="11" id="KW-1133">Transmembrane helix</keyword>
<dbReference type="GO" id="GO:0009002">
    <property type="term" value="F:serine-type D-Ala-D-Ala carboxypeptidase activity"/>
    <property type="evidence" value="ECO:0007669"/>
    <property type="project" value="InterPro"/>
</dbReference>
<dbReference type="SUPFAM" id="SSF56601">
    <property type="entry name" value="beta-lactamase/transpeptidase-like"/>
    <property type="match status" value="1"/>
</dbReference>
<dbReference type="InterPro" id="IPR012338">
    <property type="entry name" value="Beta-lactam/transpept-like"/>
</dbReference>
<dbReference type="Gene3D" id="3.40.710.10">
    <property type="entry name" value="DD-peptidase/beta-lactamase superfamily"/>
    <property type="match status" value="1"/>
</dbReference>
<dbReference type="InterPro" id="IPR018044">
    <property type="entry name" value="Peptidase_S11"/>
</dbReference>
<dbReference type="RefSeq" id="WP_208253152.1">
    <property type="nucleotide sequence ID" value="NZ_JAGEOJ010000001.1"/>
</dbReference>
<keyword evidence="3" id="KW-0378">Hydrolase</keyword>
<feature type="domain" description="Peptidase S11 D-alanyl-D-alanine carboxypeptidase A N-terminal" evidence="12">
    <location>
        <begin position="86"/>
        <end position="276"/>
    </location>
</feature>
<dbReference type="GO" id="GO:0071555">
    <property type="term" value="P:cell wall organization"/>
    <property type="evidence" value="ECO:0007669"/>
    <property type="project" value="UniProtKB-KW"/>
</dbReference>
<dbReference type="PANTHER" id="PTHR21581">
    <property type="entry name" value="D-ALANYL-D-ALANINE CARBOXYPEPTIDASE"/>
    <property type="match status" value="1"/>
</dbReference>
<keyword evidence="4" id="KW-0133">Cell shape</keyword>
<reference evidence="13" key="1">
    <citation type="submission" date="2021-03" db="EMBL/GenBank/DDBJ databases">
        <authorList>
            <person name="Kanchanasin P."/>
            <person name="Saeng-In P."/>
            <person name="Phongsopitanun W."/>
            <person name="Yuki M."/>
            <person name="Kudo T."/>
            <person name="Ohkuma M."/>
            <person name="Tanasupawat S."/>
        </authorList>
    </citation>
    <scope>NUCLEOTIDE SEQUENCE</scope>
    <source>
        <strain evidence="13">GKU 128</strain>
    </source>
</reference>
<feature type="transmembrane region" description="Helical" evidence="11">
    <location>
        <begin position="22"/>
        <end position="46"/>
    </location>
</feature>
<evidence type="ECO:0000313" key="13">
    <source>
        <dbReference type="EMBL" id="MBO2445531.1"/>
    </source>
</evidence>
<evidence type="ECO:0000256" key="7">
    <source>
        <dbReference type="PIRSR" id="PIRSR618044-1"/>
    </source>
</evidence>
<keyword evidence="13" id="KW-0121">Carboxypeptidase</keyword>
<dbReference type="AlphaFoldDB" id="A0A939PBP9"/>
<evidence type="ECO:0000256" key="9">
    <source>
        <dbReference type="RuleBase" id="RU004016"/>
    </source>
</evidence>
<evidence type="ECO:0000256" key="5">
    <source>
        <dbReference type="ARBA" id="ARBA00022984"/>
    </source>
</evidence>
<keyword evidence="11" id="KW-0812">Transmembrane</keyword>
<feature type="binding site" evidence="8">
    <location>
        <position position="258"/>
    </location>
    <ligand>
        <name>substrate</name>
    </ligand>
</feature>
<sequence length="324" mass="34301">MDLPRKASDSGTGVRFGFRSPLAHLLVAAALLIPLAAMLPYSYAMVTGGRDTKDRRPGTSTMPWPDEGQSIVHAEGVGELGSSGDRKPVPIASLTKVMTAYVILKDHPLRGSAEGPAITVDGQAAKEAGHRDESTAPVREGQRFTERQLLYLMLLPSGNNVARLLARWDSGSQEAFVQKMNRAASALGMTDTRYTGASGYETDTRSTAADQLKLARRAMRDRVLRAIVATPSVIVPGIEGPVDNTNRLLGKSGVIGLKTGSSSSSGGCLMWAAHSDPENGRSPLIFGVVLGQLTGKPAEQTLAAAVIRSHRLVTAAQRIVAARP</sequence>
<dbReference type="PRINTS" id="PR00725">
    <property type="entry name" value="DADACBPTASE1"/>
</dbReference>
<feature type="active site" evidence="7">
    <location>
        <position position="157"/>
    </location>
</feature>
<evidence type="ECO:0000256" key="8">
    <source>
        <dbReference type="PIRSR" id="PIRSR618044-2"/>
    </source>
</evidence>
<evidence type="ECO:0000313" key="14">
    <source>
        <dbReference type="Proteomes" id="UP000669179"/>
    </source>
</evidence>
<evidence type="ECO:0000256" key="3">
    <source>
        <dbReference type="ARBA" id="ARBA00022801"/>
    </source>
</evidence>
<evidence type="ECO:0000256" key="10">
    <source>
        <dbReference type="SAM" id="MobiDB-lite"/>
    </source>
</evidence>
<keyword evidence="6" id="KW-0961">Cell wall biogenesis/degradation</keyword>
<dbReference type="GO" id="GO:0009252">
    <property type="term" value="P:peptidoglycan biosynthetic process"/>
    <property type="evidence" value="ECO:0007669"/>
    <property type="project" value="UniProtKB-KW"/>
</dbReference>
<feature type="active site" description="Acyl-ester intermediate" evidence="7">
    <location>
        <position position="93"/>
    </location>
</feature>
<comment type="caution">
    <text evidence="13">The sequence shown here is derived from an EMBL/GenBank/DDBJ whole genome shotgun (WGS) entry which is preliminary data.</text>
</comment>
<keyword evidence="14" id="KW-1185">Reference proteome</keyword>
<organism evidence="13 14">
    <name type="scientific">Actinomadura barringtoniae</name>
    <dbReference type="NCBI Taxonomy" id="1427535"/>
    <lineage>
        <taxon>Bacteria</taxon>
        <taxon>Bacillati</taxon>
        <taxon>Actinomycetota</taxon>
        <taxon>Actinomycetes</taxon>
        <taxon>Streptosporangiales</taxon>
        <taxon>Thermomonosporaceae</taxon>
        <taxon>Actinomadura</taxon>
    </lineage>
</organism>
<feature type="region of interest" description="Disordered" evidence="10">
    <location>
        <begin position="47"/>
        <end position="68"/>
    </location>
</feature>
<evidence type="ECO:0000256" key="1">
    <source>
        <dbReference type="ARBA" id="ARBA00007164"/>
    </source>
</evidence>
<evidence type="ECO:0000256" key="2">
    <source>
        <dbReference type="ARBA" id="ARBA00022729"/>
    </source>
</evidence>
<feature type="active site" description="Proton acceptor" evidence="7">
    <location>
        <position position="96"/>
    </location>
</feature>
<keyword evidence="11" id="KW-0472">Membrane</keyword>
<dbReference type="PANTHER" id="PTHR21581:SF33">
    <property type="entry name" value="D-ALANYL-D-ALANINE CARBOXYPEPTIDASE DACB"/>
    <property type="match status" value="1"/>
</dbReference>
<dbReference type="Proteomes" id="UP000669179">
    <property type="component" value="Unassembled WGS sequence"/>
</dbReference>
<dbReference type="GO" id="GO:0006508">
    <property type="term" value="P:proteolysis"/>
    <property type="evidence" value="ECO:0007669"/>
    <property type="project" value="InterPro"/>
</dbReference>
<protein>
    <submittedName>
        <fullName evidence="13">D-alanyl-D-alanine carboxypeptidase</fullName>
    </submittedName>
</protein>